<keyword evidence="2" id="KW-1185">Reference proteome</keyword>
<evidence type="ECO:0008006" key="3">
    <source>
        <dbReference type="Google" id="ProtNLM"/>
    </source>
</evidence>
<proteinExistence type="predicted"/>
<dbReference type="Proteomes" id="UP000320623">
    <property type="component" value="Unassembled WGS sequence"/>
</dbReference>
<organism evidence="1 2">
    <name type="scientific">Candidatus Thermokryptus mobilis</name>
    <dbReference type="NCBI Taxonomy" id="1643428"/>
    <lineage>
        <taxon>Bacteria</taxon>
        <taxon>Pseudomonadati</taxon>
        <taxon>Candidatus Kryptoniota</taxon>
        <taxon>Candidatus Thermokryptus</taxon>
    </lineage>
</organism>
<dbReference type="EMBL" id="FAOO01000001">
    <property type="protein sequence ID" value="CUU00972.1"/>
    <property type="molecule type" value="Genomic_DNA"/>
</dbReference>
<gene>
    <name evidence="1" type="ORF">JGI1_00133</name>
</gene>
<evidence type="ECO:0000313" key="1">
    <source>
        <dbReference type="EMBL" id="CUU00972.1"/>
    </source>
</evidence>
<accession>A0A0S4MPF5</accession>
<name>A0A0S4MPF5_9BACT</name>
<reference evidence="2" key="1">
    <citation type="submission" date="2015-11" db="EMBL/GenBank/DDBJ databases">
        <authorList>
            <person name="Varghese N."/>
        </authorList>
    </citation>
    <scope>NUCLEOTIDE SEQUENCE [LARGE SCALE GENOMIC DNA]</scope>
</reference>
<protein>
    <recommendedName>
        <fullName evidence="3">Outer membrane protein beta-barrel domain-containing protein</fullName>
    </recommendedName>
</protein>
<evidence type="ECO:0000313" key="2">
    <source>
        <dbReference type="Proteomes" id="UP000320623"/>
    </source>
</evidence>
<dbReference type="AlphaFoldDB" id="A0A0S4MPF5"/>
<sequence>SVKIEDAKNRFSLPIGLGYEIKFSNFKFFVGGRYDIGLSKVAEDIDWKVSSFQLLLGLRYGF</sequence>
<feature type="non-terminal residue" evidence="1">
    <location>
        <position position="1"/>
    </location>
</feature>